<reference evidence="1" key="1">
    <citation type="journal article" date="2007" name="PLoS ONE">
        <title>The first genome sequence of an elite grapevine cultivar (Pinot noir Vitis vinifera L.): coping with a highly heterozygous genome.</title>
        <authorList>
            <person name="Velasco R."/>
            <person name="Zharkikh A."/>
            <person name="Troggio M."/>
            <person name="Cartwright D.A."/>
            <person name="Cestaro A."/>
            <person name="Pruss D."/>
            <person name="Pindo M."/>
            <person name="FitzGerald L.M."/>
            <person name="Vezzulli S."/>
            <person name="Reid J."/>
            <person name="Malacarne G."/>
            <person name="Iliev D."/>
            <person name="Coppola G."/>
            <person name="Wardell B."/>
            <person name="Micheletti D."/>
            <person name="Macalma T."/>
            <person name="Facci M."/>
            <person name="Mitchell J.T."/>
            <person name="Perazzolli M."/>
            <person name="Eldredge G."/>
            <person name="Gatto P."/>
            <person name="Oyzerski R."/>
            <person name="Moretto M."/>
            <person name="Gutin N."/>
            <person name="Stefanini M."/>
            <person name="Chen Y."/>
            <person name="Segala C."/>
            <person name="Davenport C."/>
            <person name="Dematte L."/>
            <person name="Mraz A."/>
            <person name="Battilana J."/>
            <person name="Stormo K."/>
            <person name="Costa F."/>
            <person name="Tao Q."/>
            <person name="Si-Ammour A."/>
            <person name="Harkins T."/>
            <person name="Lackey A."/>
            <person name="Perbost C."/>
            <person name="Taillon B."/>
            <person name="Stella A."/>
            <person name="Solovyev V."/>
            <person name="Fawcett J.A."/>
            <person name="Sterck L."/>
            <person name="Vandepoele K."/>
            <person name="Grando S.M."/>
            <person name="Toppo S."/>
            <person name="Moser C."/>
            <person name="Lanchbury J."/>
            <person name="Bogden R."/>
            <person name="Skolnick M."/>
            <person name="Sgaramella V."/>
            <person name="Bhatnagar S.K."/>
            <person name="Fontana P."/>
            <person name="Gutin A."/>
            <person name="Van de Peer Y."/>
            <person name="Salamini F."/>
            <person name="Viola R."/>
        </authorList>
    </citation>
    <scope>NUCLEOTIDE SEQUENCE</scope>
</reference>
<organism evidence="1">
    <name type="scientific">Vitis vinifera</name>
    <name type="common">Grape</name>
    <dbReference type="NCBI Taxonomy" id="29760"/>
    <lineage>
        <taxon>Eukaryota</taxon>
        <taxon>Viridiplantae</taxon>
        <taxon>Streptophyta</taxon>
        <taxon>Embryophyta</taxon>
        <taxon>Tracheophyta</taxon>
        <taxon>Spermatophyta</taxon>
        <taxon>Magnoliopsida</taxon>
        <taxon>eudicotyledons</taxon>
        <taxon>Gunneridae</taxon>
        <taxon>Pentapetalae</taxon>
        <taxon>rosids</taxon>
        <taxon>Vitales</taxon>
        <taxon>Vitaceae</taxon>
        <taxon>Viteae</taxon>
        <taxon>Vitis</taxon>
    </lineage>
</organism>
<dbReference type="AlphaFoldDB" id="A5C7F0"/>
<gene>
    <name evidence="1" type="ORF">VITISV_011563</name>
</gene>
<proteinExistence type="predicted"/>
<protein>
    <submittedName>
        <fullName evidence="1">Uncharacterized protein</fullName>
    </submittedName>
</protein>
<sequence length="318" mass="34671">MMLDLPQDGSVLDLSGKNLLLLRTKGCDLLSENALRSGQCLTEYEQCHFVKGESRLENSLDMLAHKGYGVPLLYVELLKYHVVHLCGGDFLASHGDFLAGGGHGVGSDSGSKDDSVRSIGSETFAFFFGGLVPDFWPLEELAPAMASSEVESWISAPLGILRRVDGDEDFAPRVLAMAMSTETAGDARGLLRRISRGVFRNEEAWISQRLGVFAVRGISASISQPISQLRNERTTLQTGTRVPKGGFTAAKHPSKWCLVCETVDLQARKKSQPIRSCETVVLGCEMALVCQGGFSQLRNGFAAEIDFLSEKRDFRSGF</sequence>
<name>A5C7F0_VITVI</name>
<accession>A5C7F0</accession>
<evidence type="ECO:0000313" key="1">
    <source>
        <dbReference type="EMBL" id="CAN66444.1"/>
    </source>
</evidence>
<dbReference type="EMBL" id="AM484954">
    <property type="protein sequence ID" value="CAN66444.1"/>
    <property type="molecule type" value="Genomic_DNA"/>
</dbReference>